<dbReference type="Pfam" id="PF04055">
    <property type="entry name" value="Radical_SAM"/>
    <property type="match status" value="1"/>
</dbReference>
<evidence type="ECO:0000259" key="14">
    <source>
        <dbReference type="PROSITE" id="PS51918"/>
    </source>
</evidence>
<evidence type="ECO:0000256" key="13">
    <source>
        <dbReference type="ARBA" id="ARBA00023157"/>
    </source>
</evidence>
<dbReference type="CDD" id="cd01335">
    <property type="entry name" value="Radical_SAM"/>
    <property type="match status" value="1"/>
</dbReference>
<dbReference type="KEGG" id="saqi:AXG55_07950"/>
<evidence type="ECO:0000256" key="11">
    <source>
        <dbReference type="ARBA" id="ARBA00023004"/>
    </source>
</evidence>
<dbReference type="PROSITE" id="PS51918">
    <property type="entry name" value="RADICAL_SAM"/>
    <property type="match status" value="1"/>
</dbReference>
<keyword evidence="9" id="KW-0949">S-adenosyl-L-methionine</keyword>
<evidence type="ECO:0000256" key="9">
    <source>
        <dbReference type="ARBA" id="ARBA00022691"/>
    </source>
</evidence>
<dbReference type="GO" id="GO:0070475">
    <property type="term" value="P:rRNA base methylation"/>
    <property type="evidence" value="ECO:0007669"/>
    <property type="project" value="InterPro"/>
</dbReference>
<keyword evidence="16" id="KW-1185">Reference proteome</keyword>
<evidence type="ECO:0000256" key="10">
    <source>
        <dbReference type="ARBA" id="ARBA00022723"/>
    </source>
</evidence>
<dbReference type="STRING" id="1915309.AXG55_07950"/>
<proteinExistence type="inferred from homology"/>
<keyword evidence="7 15" id="KW-0489">Methyltransferase</keyword>
<dbReference type="NCBIfam" id="TIGR00048">
    <property type="entry name" value="rRNA_mod_RlmN"/>
    <property type="match status" value="1"/>
</dbReference>
<dbReference type="InterPro" id="IPR007197">
    <property type="entry name" value="rSAM"/>
</dbReference>
<dbReference type="AlphaFoldDB" id="A0A1L4D0Y4"/>
<keyword evidence="8 15" id="KW-0808">Transferase</keyword>
<dbReference type="OrthoDB" id="5288216at2"/>
<keyword evidence="13" id="KW-1015">Disulfide bond</keyword>
<dbReference type="Proteomes" id="UP000184731">
    <property type="component" value="Chromosome"/>
</dbReference>
<gene>
    <name evidence="15" type="ORF">AXG55_07950</name>
</gene>
<feature type="domain" description="Radical SAM core" evidence="14">
    <location>
        <begin position="102"/>
        <end position="342"/>
    </location>
</feature>
<comment type="cofactor">
    <cofactor evidence="1">
        <name>[4Fe-4S] cluster</name>
        <dbReference type="ChEBI" id="CHEBI:49883"/>
    </cofactor>
</comment>
<dbReference type="GO" id="GO:0008173">
    <property type="term" value="F:RNA methyltransferase activity"/>
    <property type="evidence" value="ECO:0007669"/>
    <property type="project" value="InterPro"/>
</dbReference>
<dbReference type="PANTHER" id="PTHR30544">
    <property type="entry name" value="23S RRNA METHYLTRANSFERASE"/>
    <property type="match status" value="1"/>
</dbReference>
<evidence type="ECO:0000256" key="3">
    <source>
        <dbReference type="ARBA" id="ARBA00007544"/>
    </source>
</evidence>
<dbReference type="PIRSF" id="PIRSF006004">
    <property type="entry name" value="CHP00048"/>
    <property type="match status" value="1"/>
</dbReference>
<keyword evidence="4" id="KW-0004">4Fe-4S</keyword>
<name>A0A1L4D0Y4_9BACT</name>
<keyword evidence="5" id="KW-0963">Cytoplasm</keyword>
<evidence type="ECO:0000313" key="15">
    <source>
        <dbReference type="EMBL" id="APJ03840.1"/>
    </source>
</evidence>
<dbReference type="InterPro" id="IPR027492">
    <property type="entry name" value="RNA_MTrfase_RlmN"/>
</dbReference>
<dbReference type="PANTHER" id="PTHR30544:SF5">
    <property type="entry name" value="RADICAL SAM CORE DOMAIN-CONTAINING PROTEIN"/>
    <property type="match status" value="1"/>
</dbReference>
<keyword evidence="11" id="KW-0408">Iron</keyword>
<dbReference type="GO" id="GO:0030488">
    <property type="term" value="P:tRNA methylation"/>
    <property type="evidence" value="ECO:0007669"/>
    <property type="project" value="InterPro"/>
</dbReference>
<evidence type="ECO:0000313" key="16">
    <source>
        <dbReference type="Proteomes" id="UP000184731"/>
    </source>
</evidence>
<accession>A0A1L4D0Y4</accession>
<organism evidence="15 16">
    <name type="scientific">Silvanigrella aquatica</name>
    <dbReference type="NCBI Taxonomy" id="1915309"/>
    <lineage>
        <taxon>Bacteria</taxon>
        <taxon>Pseudomonadati</taxon>
        <taxon>Bdellovibrionota</taxon>
        <taxon>Oligoflexia</taxon>
        <taxon>Silvanigrellales</taxon>
        <taxon>Silvanigrellaceae</taxon>
        <taxon>Silvanigrella</taxon>
    </lineage>
</organism>
<evidence type="ECO:0000256" key="12">
    <source>
        <dbReference type="ARBA" id="ARBA00023014"/>
    </source>
</evidence>
<keyword evidence="6" id="KW-0698">rRNA processing</keyword>
<evidence type="ECO:0000256" key="4">
    <source>
        <dbReference type="ARBA" id="ARBA00022485"/>
    </source>
</evidence>
<evidence type="ECO:0000256" key="2">
    <source>
        <dbReference type="ARBA" id="ARBA00004496"/>
    </source>
</evidence>
<dbReference type="EMBL" id="CP017834">
    <property type="protein sequence ID" value="APJ03840.1"/>
    <property type="molecule type" value="Genomic_DNA"/>
</dbReference>
<evidence type="ECO:0000256" key="1">
    <source>
        <dbReference type="ARBA" id="ARBA00001966"/>
    </source>
</evidence>
<comment type="subcellular location">
    <subcellularLocation>
        <location evidence="2">Cytoplasm</location>
    </subcellularLocation>
</comment>
<dbReference type="SFLD" id="SFLDG01062">
    <property type="entry name" value="methyltransferase_(Class_A)"/>
    <property type="match status" value="1"/>
</dbReference>
<dbReference type="InterPro" id="IPR058240">
    <property type="entry name" value="rSAM_sf"/>
</dbReference>
<protein>
    <submittedName>
        <fullName evidence="15">23S rRNA (Adenine(2503)-C(2))-methyltransferase</fullName>
    </submittedName>
</protein>
<keyword evidence="12" id="KW-0411">Iron-sulfur</keyword>
<keyword evidence="10" id="KW-0479">Metal-binding</keyword>
<dbReference type="InterPro" id="IPR013785">
    <property type="entry name" value="Aldolase_TIM"/>
</dbReference>
<dbReference type="RefSeq" id="WP_148697584.1">
    <property type="nucleotide sequence ID" value="NZ_CP017834.1"/>
</dbReference>
<evidence type="ECO:0000256" key="7">
    <source>
        <dbReference type="ARBA" id="ARBA00022603"/>
    </source>
</evidence>
<dbReference type="SFLD" id="SFLDF00275">
    <property type="entry name" value="adenosine_C2_methyltransferase"/>
    <property type="match status" value="1"/>
</dbReference>
<sequence length="357" mass="40215">MKSFYGQNRTVLTHDIANHFGTPKSQFRADLLYRNIYKYQALEPSHFEGLSEDVKKWFFNAYYLDIPLEIEDLQLSTHDGSVKFAMRLKSDGRLVESVLIPERGRLTQCISTQVGCAQACRFCQTGRMGLMRSLTTEEIIGQVLLAERWRRENPTASVSGYKNITNIVYMGMGEPLDNIDNVINSTNIFCDNLGLNFSPNKVTISTVGLLPALNTILEKTSVAIALSLHSPFEAERSKIMPVNVKNPITEVIEVIKNHSKKRTNRSFMVQYTLLRGINDTKEHAHALVTLLKEVPAKINLIPLNEHEGASFRRPDLGRVYAFQQELKQAGMVATVRLSKGRDIQAACGQLIQDKVSK</sequence>
<evidence type="ECO:0000256" key="8">
    <source>
        <dbReference type="ARBA" id="ARBA00022679"/>
    </source>
</evidence>
<comment type="similarity">
    <text evidence="3">Belongs to the radical SAM superfamily. RlmN family.</text>
</comment>
<dbReference type="GO" id="GO:0005737">
    <property type="term" value="C:cytoplasm"/>
    <property type="evidence" value="ECO:0007669"/>
    <property type="project" value="UniProtKB-SubCell"/>
</dbReference>
<dbReference type="InterPro" id="IPR040072">
    <property type="entry name" value="Methyltransferase_A"/>
</dbReference>
<dbReference type="Gene3D" id="3.20.20.70">
    <property type="entry name" value="Aldolase class I"/>
    <property type="match status" value="1"/>
</dbReference>
<dbReference type="GO" id="GO:0051539">
    <property type="term" value="F:4 iron, 4 sulfur cluster binding"/>
    <property type="evidence" value="ECO:0007669"/>
    <property type="project" value="UniProtKB-KW"/>
</dbReference>
<evidence type="ECO:0000256" key="6">
    <source>
        <dbReference type="ARBA" id="ARBA00022552"/>
    </source>
</evidence>
<dbReference type="GO" id="GO:0046872">
    <property type="term" value="F:metal ion binding"/>
    <property type="evidence" value="ECO:0007669"/>
    <property type="project" value="UniProtKB-KW"/>
</dbReference>
<reference evidence="15 16" key="1">
    <citation type="submission" date="2016-10" db="EMBL/GenBank/DDBJ databases">
        <title>Silvanigrella aquatica sp. nov., isolated from a freshwater lake located in the Black Forest, Germany, description of Silvanigrellaceae fam. nov., Silvanigrellales ord. nov., reclassification of the order Bdellovibrionales in the class Oligoflexia, reclassification of the families Bacteriovoracaceae and Halobacteriovoraceae in the new order Bacteriovoracales ord. nov., and reclassification of the family Pseudobacteriovoracaceae in the order Oligoflexiales.</title>
        <authorList>
            <person name="Hahn M.W."/>
            <person name="Schmidt J."/>
            <person name="Koll U."/>
            <person name="Rohde M."/>
            <person name="Verbag S."/>
            <person name="Pitt A."/>
            <person name="Nakai R."/>
            <person name="Naganuma T."/>
            <person name="Lang E."/>
        </authorList>
    </citation>
    <scope>NUCLEOTIDE SEQUENCE [LARGE SCALE GENOMIC DNA]</scope>
    <source>
        <strain evidence="15 16">MWH-Nonnen-W8red</strain>
    </source>
</reference>
<evidence type="ECO:0000256" key="5">
    <source>
        <dbReference type="ARBA" id="ARBA00022490"/>
    </source>
</evidence>
<dbReference type="InterPro" id="IPR004383">
    <property type="entry name" value="rRNA_lsu_MTrfase_RlmN/Cfr"/>
</dbReference>
<dbReference type="SFLD" id="SFLDS00029">
    <property type="entry name" value="Radical_SAM"/>
    <property type="match status" value="1"/>
</dbReference>
<dbReference type="SUPFAM" id="SSF102114">
    <property type="entry name" value="Radical SAM enzymes"/>
    <property type="match status" value="1"/>
</dbReference>